<keyword evidence="3" id="KW-1185">Reference proteome</keyword>
<name>A0A432WRB8_9GAMM</name>
<dbReference type="SUPFAM" id="SSF158452">
    <property type="entry name" value="YqcC-like"/>
    <property type="match status" value="1"/>
</dbReference>
<dbReference type="RefSeq" id="WP_126775620.1">
    <property type="nucleotide sequence ID" value="NZ_PIPM01000001.1"/>
</dbReference>
<dbReference type="Gene3D" id="1.20.1440.40">
    <property type="entry name" value="YqcC-like"/>
    <property type="match status" value="1"/>
</dbReference>
<dbReference type="AlphaFoldDB" id="A0A432WRB8"/>
<dbReference type="Proteomes" id="UP000288405">
    <property type="component" value="Unassembled WGS sequence"/>
</dbReference>
<dbReference type="InterPro" id="IPR036814">
    <property type="entry name" value="YqcC-like_sf"/>
</dbReference>
<feature type="domain" description="YqcC-like" evidence="1">
    <location>
        <begin position="8"/>
        <end position="103"/>
    </location>
</feature>
<comment type="caution">
    <text evidence="2">The sequence shown here is derived from an EMBL/GenBank/DDBJ whole genome shotgun (WGS) entry which is preliminary data.</text>
</comment>
<dbReference type="Pfam" id="PF04287">
    <property type="entry name" value="DUF446"/>
    <property type="match status" value="1"/>
</dbReference>
<dbReference type="PANTHER" id="PTHR39586">
    <property type="entry name" value="CYTOPLASMIC PROTEIN-RELATED"/>
    <property type="match status" value="1"/>
</dbReference>
<evidence type="ECO:0000313" key="2">
    <source>
        <dbReference type="EMBL" id="RUO36308.1"/>
    </source>
</evidence>
<dbReference type="InterPro" id="IPR007384">
    <property type="entry name" value="UCP006257"/>
</dbReference>
<sequence length="111" mass="12923">MSVAERTLRLLTELEHSLKEHSLWDATPPSPRALQSTLPFATDTLEFYQWLQFIMIPALRQRIQTKQSLPNAISVHPMAIEVWRGQLREYKTIILTLKEIDTLLDGHHGRH</sequence>
<evidence type="ECO:0000313" key="3">
    <source>
        <dbReference type="Proteomes" id="UP000288405"/>
    </source>
</evidence>
<dbReference type="PIRSF" id="PIRSF006257">
    <property type="entry name" value="UCP006257"/>
    <property type="match status" value="1"/>
</dbReference>
<dbReference type="EMBL" id="PIPM01000001">
    <property type="protein sequence ID" value="RUO36308.1"/>
    <property type="molecule type" value="Genomic_DNA"/>
</dbReference>
<reference evidence="2 3" key="1">
    <citation type="journal article" date="2011" name="Front. Microbiol.">
        <title>Genomic signatures of strain selection and enhancement in Bacillus atrophaeus var. globigii, a historical biowarfare simulant.</title>
        <authorList>
            <person name="Gibbons H.S."/>
            <person name="Broomall S.M."/>
            <person name="McNew L.A."/>
            <person name="Daligault H."/>
            <person name="Chapman C."/>
            <person name="Bruce D."/>
            <person name="Karavis M."/>
            <person name="Krepps M."/>
            <person name="McGregor P.A."/>
            <person name="Hong C."/>
            <person name="Park K.H."/>
            <person name="Akmal A."/>
            <person name="Feldman A."/>
            <person name="Lin J.S."/>
            <person name="Chang W.E."/>
            <person name="Higgs B.W."/>
            <person name="Demirev P."/>
            <person name="Lindquist J."/>
            <person name="Liem A."/>
            <person name="Fochler E."/>
            <person name="Read T.D."/>
            <person name="Tapia R."/>
            <person name="Johnson S."/>
            <person name="Bishop-Lilly K.A."/>
            <person name="Detter C."/>
            <person name="Han C."/>
            <person name="Sozhamannan S."/>
            <person name="Rosenzweig C.N."/>
            <person name="Skowronski E.W."/>
        </authorList>
    </citation>
    <scope>NUCLEOTIDE SEQUENCE [LARGE SCALE GENOMIC DNA]</scope>
    <source>
        <strain evidence="2 3">GYP-17</strain>
    </source>
</reference>
<dbReference type="OrthoDB" id="8794567at2"/>
<organism evidence="2 3">
    <name type="scientific">Aliidiomarina sanyensis</name>
    <dbReference type="NCBI Taxonomy" id="1249555"/>
    <lineage>
        <taxon>Bacteria</taxon>
        <taxon>Pseudomonadati</taxon>
        <taxon>Pseudomonadota</taxon>
        <taxon>Gammaproteobacteria</taxon>
        <taxon>Alteromonadales</taxon>
        <taxon>Idiomarinaceae</taxon>
        <taxon>Aliidiomarina</taxon>
    </lineage>
</organism>
<evidence type="ECO:0000259" key="1">
    <source>
        <dbReference type="Pfam" id="PF04287"/>
    </source>
</evidence>
<proteinExistence type="predicted"/>
<gene>
    <name evidence="2" type="ORF">CWE11_00365</name>
</gene>
<dbReference type="InterPro" id="IPR023376">
    <property type="entry name" value="YqcC-like_dom"/>
</dbReference>
<accession>A0A432WRB8</accession>
<protein>
    <recommendedName>
        <fullName evidence="1">YqcC-like domain-containing protein</fullName>
    </recommendedName>
</protein>
<dbReference type="PANTHER" id="PTHR39586:SF1">
    <property type="entry name" value="CYTOPLASMIC PROTEIN"/>
    <property type="match status" value="1"/>
</dbReference>
<dbReference type="GO" id="GO:0044010">
    <property type="term" value="P:single-species biofilm formation"/>
    <property type="evidence" value="ECO:0007669"/>
    <property type="project" value="TreeGrafter"/>
</dbReference>